<sequence length="42" mass="4524">MFGIAKLAIIIENLCGRPAFYAIFDAPGPRQPHAGEGFSSFL</sequence>
<proteinExistence type="predicted"/>
<organism evidence="1 2">
    <name type="scientific">Prevotella dentalis (strain ATCC 49559 / DSM 3688 / JCM 13448 / NCTC 12043 / ES 2772)</name>
    <name type="common">Mitsuokella dentalis</name>
    <dbReference type="NCBI Taxonomy" id="908937"/>
    <lineage>
        <taxon>Bacteria</taxon>
        <taxon>Pseudomonadati</taxon>
        <taxon>Bacteroidota</taxon>
        <taxon>Bacteroidia</taxon>
        <taxon>Bacteroidales</taxon>
        <taxon>Prevotellaceae</taxon>
        <taxon>Prevotella</taxon>
    </lineage>
</organism>
<comment type="caution">
    <text evidence="1">The sequence shown here is derived from an EMBL/GenBank/DDBJ whole genome shotgun (WGS) entry which is preliminary data.</text>
</comment>
<dbReference type="AlphaFoldDB" id="F9D2T8"/>
<reference evidence="1 2" key="1">
    <citation type="submission" date="2011-04" db="EMBL/GenBank/DDBJ databases">
        <authorList>
            <person name="Muzny D."/>
            <person name="Qin X."/>
            <person name="Deng J."/>
            <person name="Jiang H."/>
            <person name="Liu Y."/>
            <person name="Qu J."/>
            <person name="Song X.-Z."/>
            <person name="Zhang L."/>
            <person name="Thornton R."/>
            <person name="Coyle M."/>
            <person name="Francisco L."/>
            <person name="Jackson L."/>
            <person name="Javaid M."/>
            <person name="Korchina V."/>
            <person name="Kovar C."/>
            <person name="Mata R."/>
            <person name="Mathew T."/>
            <person name="Ngo R."/>
            <person name="Nguyen L."/>
            <person name="Nguyen N."/>
            <person name="Okwuonu G."/>
            <person name="Ongeri F."/>
            <person name="Pham C."/>
            <person name="Simmons D."/>
            <person name="Wilczek-Boney K."/>
            <person name="Hale W."/>
            <person name="Jakkamsetti A."/>
            <person name="Pham P."/>
            <person name="Ruth R."/>
            <person name="San Lucas F."/>
            <person name="Warren J."/>
            <person name="Zhang J."/>
            <person name="Zhao Z."/>
            <person name="Zhou C."/>
            <person name="Zhu D."/>
            <person name="Lee S."/>
            <person name="Bess C."/>
            <person name="Blankenburg K."/>
            <person name="Forbes L."/>
            <person name="Fu Q."/>
            <person name="Gubbala S."/>
            <person name="Hirani K."/>
            <person name="Jayaseelan J.C."/>
            <person name="Lara F."/>
            <person name="Munidasa M."/>
            <person name="Palculict T."/>
            <person name="Patil S."/>
            <person name="Pu L.-L."/>
            <person name="Saada N."/>
            <person name="Tang L."/>
            <person name="Weissenberger G."/>
            <person name="Zhu Y."/>
            <person name="Hemphill L."/>
            <person name="Shang Y."/>
            <person name="Youmans B."/>
            <person name="Ayvaz T."/>
            <person name="Ross M."/>
            <person name="Santibanez J."/>
            <person name="Aqrawi P."/>
            <person name="Gross S."/>
            <person name="Joshi V."/>
            <person name="Fowler G."/>
            <person name="Nazareth L."/>
            <person name="Reid J."/>
            <person name="Worley K."/>
            <person name="Petrosino J."/>
            <person name="Highlander S."/>
            <person name="Gibbs R."/>
        </authorList>
    </citation>
    <scope>NUCLEOTIDE SEQUENCE [LARGE SCALE GENOMIC DNA]</scope>
    <source>
        <strain evidence="1 2">DSM 3688</strain>
    </source>
</reference>
<name>F9D2T8_PREDD</name>
<protein>
    <submittedName>
        <fullName evidence="1">Uncharacterized protein</fullName>
    </submittedName>
</protein>
<evidence type="ECO:0000313" key="1">
    <source>
        <dbReference type="EMBL" id="EGQ15405.1"/>
    </source>
</evidence>
<gene>
    <name evidence="1" type="ORF">HMPREF9136_1166</name>
</gene>
<accession>F9D2T8</accession>
<dbReference type="Proteomes" id="UP000007820">
    <property type="component" value="Unassembled WGS sequence"/>
</dbReference>
<evidence type="ECO:0000313" key="2">
    <source>
        <dbReference type="Proteomes" id="UP000007820"/>
    </source>
</evidence>
<dbReference type="EMBL" id="AFPW01000015">
    <property type="protein sequence ID" value="EGQ15405.1"/>
    <property type="molecule type" value="Genomic_DNA"/>
</dbReference>